<dbReference type="InterPro" id="IPR008335">
    <property type="entry name" value="Mopterin_OxRdtase_euk"/>
</dbReference>
<comment type="cofactor">
    <cofactor evidence="1">
        <name>Mo-molybdopterin</name>
        <dbReference type="ChEBI" id="CHEBI:71302"/>
    </cofactor>
</comment>
<keyword evidence="3" id="KW-0479">Metal-binding</keyword>
<reference evidence="8" key="1">
    <citation type="submission" date="2017-08" db="EMBL/GenBank/DDBJ databases">
        <title>A dynamic microbial community with high functional redundancy inhabits the cold, oxic subseafloor aquifer.</title>
        <authorList>
            <person name="Tully B.J."/>
            <person name="Wheat C.G."/>
            <person name="Glazer B.T."/>
            <person name="Huber J.A."/>
        </authorList>
    </citation>
    <scope>NUCLEOTIDE SEQUENCE [LARGE SCALE GENOMIC DNA]</scope>
</reference>
<evidence type="ECO:0000313" key="8">
    <source>
        <dbReference type="Proteomes" id="UP000228987"/>
    </source>
</evidence>
<dbReference type="PANTHER" id="PTHR19372:SF7">
    <property type="entry name" value="SULFITE OXIDASE, MITOCHONDRIAL"/>
    <property type="match status" value="1"/>
</dbReference>
<dbReference type="PANTHER" id="PTHR19372">
    <property type="entry name" value="SULFITE REDUCTASE"/>
    <property type="match status" value="1"/>
</dbReference>
<name>A0A2A5C7C4_9GAMM</name>
<dbReference type="PROSITE" id="PS51318">
    <property type="entry name" value="TAT"/>
    <property type="match status" value="1"/>
</dbReference>
<dbReference type="InterPro" id="IPR006311">
    <property type="entry name" value="TAT_signal"/>
</dbReference>
<organism evidence="7 8">
    <name type="scientific">SAR86 cluster bacterium</name>
    <dbReference type="NCBI Taxonomy" id="2030880"/>
    <lineage>
        <taxon>Bacteria</taxon>
        <taxon>Pseudomonadati</taxon>
        <taxon>Pseudomonadota</taxon>
        <taxon>Gammaproteobacteria</taxon>
        <taxon>SAR86 cluster</taxon>
    </lineage>
</organism>
<dbReference type="FunFam" id="3.90.420.10:FF:000006">
    <property type="entry name" value="Sulfur dehydrogenase subunit SoxC"/>
    <property type="match status" value="1"/>
</dbReference>
<dbReference type="NCBIfam" id="TIGR04555">
    <property type="entry name" value="sulfite_DH_soxC"/>
    <property type="match status" value="1"/>
</dbReference>
<dbReference type="GO" id="GO:0020037">
    <property type="term" value="F:heme binding"/>
    <property type="evidence" value="ECO:0007669"/>
    <property type="project" value="TreeGrafter"/>
</dbReference>
<dbReference type="GO" id="GO:0008482">
    <property type="term" value="F:sulfite oxidase activity"/>
    <property type="evidence" value="ECO:0007669"/>
    <property type="project" value="TreeGrafter"/>
</dbReference>
<dbReference type="SUPFAM" id="SSF81296">
    <property type="entry name" value="E set domains"/>
    <property type="match status" value="1"/>
</dbReference>
<sequence>MKKTSVDDSNLEVVAGNGLMHRRLFLTQSAAMAGGLGLLSAQAAVSTPLEIPPWMKAPGTHMSPYGQPSQYEQGVQRIVGGAPGVVGSGVSFTPLEQLHGTITPNSLHFERHHSGVPNIDPDAHTFLIHGMVERPLTFTMDALMRYPTVTRIQFLECAGNSGGNLAPTARQAPLGVLHGLMSCSEWTGVPLSILLDEAGVDPSASWALAEGADAAAMTRSIPLEKMMDDAIVALYQNGERLRPENGYPMRLFLPGYEGNMSVKWLRRLKLTSAPTMTRDETSHYTDVLLGGKARLLTYPMGVKSIITSPSVGLNLNGPGLYEVTGIAWSGAGKISRVEVSADGGNTWAEAALTDPVLSKSFTRFRMAWRWNGGPAILKSRAIDETGAVQPTRAALISEYGERPNYHNNAIQTWGIAENSGEVSNVYA</sequence>
<feature type="domain" description="Oxidoreductase molybdopterin-binding" evidence="5">
    <location>
        <begin position="113"/>
        <end position="275"/>
    </location>
</feature>
<dbReference type="Proteomes" id="UP000228987">
    <property type="component" value="Unassembled WGS sequence"/>
</dbReference>
<dbReference type="InterPro" id="IPR000572">
    <property type="entry name" value="OxRdtase_Mopterin-bd_dom"/>
</dbReference>
<dbReference type="PRINTS" id="PR00407">
    <property type="entry name" value="EUMOPTERIN"/>
</dbReference>
<evidence type="ECO:0000259" key="5">
    <source>
        <dbReference type="Pfam" id="PF00174"/>
    </source>
</evidence>
<dbReference type="Pfam" id="PF00174">
    <property type="entry name" value="Oxidored_molyb"/>
    <property type="match status" value="1"/>
</dbReference>
<dbReference type="EMBL" id="NVWI01000015">
    <property type="protein sequence ID" value="PCJ39371.1"/>
    <property type="molecule type" value="Genomic_DNA"/>
</dbReference>
<dbReference type="InterPro" id="IPR036374">
    <property type="entry name" value="OxRdtase_Mopterin-bd_sf"/>
</dbReference>
<comment type="caution">
    <text evidence="7">The sequence shown here is derived from an EMBL/GenBank/DDBJ whole genome shotgun (WGS) entry which is preliminary data.</text>
</comment>
<dbReference type="InterPro" id="IPR030835">
    <property type="entry name" value="Sulfite_DH_SoxC"/>
</dbReference>
<evidence type="ECO:0000256" key="1">
    <source>
        <dbReference type="ARBA" id="ARBA00001924"/>
    </source>
</evidence>
<evidence type="ECO:0000256" key="4">
    <source>
        <dbReference type="ARBA" id="ARBA00023002"/>
    </source>
</evidence>
<gene>
    <name evidence="7" type="primary">soxC</name>
    <name evidence="7" type="ORF">COA71_13975</name>
</gene>
<dbReference type="GO" id="GO:0030151">
    <property type="term" value="F:molybdenum ion binding"/>
    <property type="evidence" value="ECO:0007669"/>
    <property type="project" value="InterPro"/>
</dbReference>
<evidence type="ECO:0000256" key="2">
    <source>
        <dbReference type="ARBA" id="ARBA00022505"/>
    </source>
</evidence>
<accession>A0A2A5C7C4</accession>
<dbReference type="Pfam" id="PF03404">
    <property type="entry name" value="Mo-co_dimer"/>
    <property type="match status" value="1"/>
</dbReference>
<evidence type="ECO:0000259" key="6">
    <source>
        <dbReference type="Pfam" id="PF03404"/>
    </source>
</evidence>
<protein>
    <submittedName>
        <fullName evidence="7">Sulfite dehydrogenase</fullName>
    </submittedName>
</protein>
<dbReference type="InterPro" id="IPR014756">
    <property type="entry name" value="Ig_E-set"/>
</dbReference>
<dbReference type="AlphaFoldDB" id="A0A2A5C7C4"/>
<dbReference type="Gene3D" id="3.90.420.10">
    <property type="entry name" value="Oxidoreductase, molybdopterin-binding domain"/>
    <property type="match status" value="1"/>
</dbReference>
<dbReference type="GO" id="GO:0006790">
    <property type="term" value="P:sulfur compound metabolic process"/>
    <property type="evidence" value="ECO:0007669"/>
    <property type="project" value="TreeGrafter"/>
</dbReference>
<feature type="domain" description="Moybdenum cofactor oxidoreductase dimerisation" evidence="6">
    <location>
        <begin position="297"/>
        <end position="411"/>
    </location>
</feature>
<evidence type="ECO:0000313" key="7">
    <source>
        <dbReference type="EMBL" id="PCJ39371.1"/>
    </source>
</evidence>
<dbReference type="Gene3D" id="2.60.40.650">
    <property type="match status" value="1"/>
</dbReference>
<dbReference type="SUPFAM" id="SSF56524">
    <property type="entry name" value="Oxidoreductase molybdopterin-binding domain"/>
    <property type="match status" value="1"/>
</dbReference>
<evidence type="ECO:0000256" key="3">
    <source>
        <dbReference type="ARBA" id="ARBA00022723"/>
    </source>
</evidence>
<keyword evidence="2" id="KW-0500">Molybdenum</keyword>
<proteinExistence type="predicted"/>
<keyword evidence="4" id="KW-0560">Oxidoreductase</keyword>
<dbReference type="GO" id="GO:0043546">
    <property type="term" value="F:molybdopterin cofactor binding"/>
    <property type="evidence" value="ECO:0007669"/>
    <property type="project" value="TreeGrafter"/>
</dbReference>
<dbReference type="InterPro" id="IPR005066">
    <property type="entry name" value="MoCF_OxRdtse_dimer"/>
</dbReference>